<dbReference type="GO" id="GO:0005737">
    <property type="term" value="C:cytoplasm"/>
    <property type="evidence" value="ECO:0007669"/>
    <property type="project" value="UniProtKB-SubCell"/>
</dbReference>
<dbReference type="Gene3D" id="3.40.630.30">
    <property type="match status" value="1"/>
</dbReference>
<dbReference type="RefSeq" id="WP_062705939.1">
    <property type="nucleotide sequence ID" value="NZ_CAWRCI010000005.1"/>
</dbReference>
<evidence type="ECO:0000256" key="3">
    <source>
        <dbReference type="ARBA" id="ARBA00022679"/>
    </source>
</evidence>
<evidence type="ECO:0000256" key="1">
    <source>
        <dbReference type="ARBA" id="ARBA00005395"/>
    </source>
</evidence>
<feature type="binding site" evidence="5">
    <location>
        <begin position="70"/>
        <end position="72"/>
    </location>
    <ligand>
        <name>acetyl-CoA</name>
        <dbReference type="ChEBI" id="CHEBI:57288"/>
    </ligand>
</feature>
<accession>A0A128EWL5</accession>
<dbReference type="Proteomes" id="UP000073601">
    <property type="component" value="Unassembled WGS sequence"/>
</dbReference>
<comment type="function">
    <text evidence="5 6">Acetylates the N-terminal alanine of ribosomal protein bS18.</text>
</comment>
<dbReference type="HAMAP" id="MF_02210">
    <property type="entry name" value="RimI"/>
    <property type="match status" value="1"/>
</dbReference>
<dbReference type="AlphaFoldDB" id="A0A128EWL5"/>
<feature type="binding site" evidence="5">
    <location>
        <position position="109"/>
    </location>
    <ligand>
        <name>acetyl-CoA</name>
        <dbReference type="ChEBI" id="CHEBI:57288"/>
    </ligand>
</feature>
<dbReference type="InterPro" id="IPR006464">
    <property type="entry name" value="AcTrfase_RimI/Ard1"/>
</dbReference>
<comment type="caution">
    <text evidence="5">Lacks conserved residue(s) required for the propagation of feature annotation.</text>
</comment>
<keyword evidence="4 5" id="KW-0012">Acyltransferase</keyword>
<dbReference type="GO" id="GO:0008999">
    <property type="term" value="F:protein-N-terminal-alanine acetyltransferase activity"/>
    <property type="evidence" value="ECO:0007669"/>
    <property type="project" value="UniProtKB-UniRule"/>
</dbReference>
<feature type="domain" description="N-acetyltransferase" evidence="7">
    <location>
        <begin position="3"/>
        <end position="148"/>
    </location>
</feature>
<dbReference type="EC" id="2.3.1.266" evidence="5 6"/>
<dbReference type="EMBL" id="FIZY01000005">
    <property type="protein sequence ID" value="CZF78968.1"/>
    <property type="molecule type" value="Genomic_DNA"/>
</dbReference>
<proteinExistence type="inferred from homology"/>
<dbReference type="SUPFAM" id="SSF55729">
    <property type="entry name" value="Acyl-CoA N-acyltransferases (Nat)"/>
    <property type="match status" value="1"/>
</dbReference>
<evidence type="ECO:0000256" key="6">
    <source>
        <dbReference type="RuleBase" id="RU363094"/>
    </source>
</evidence>
<dbReference type="PANTHER" id="PTHR43420:SF12">
    <property type="entry name" value="N-ACETYLTRANSFERASE DOMAIN-CONTAINING PROTEIN"/>
    <property type="match status" value="1"/>
</dbReference>
<comment type="catalytic activity">
    <reaction evidence="5 6">
        <text>N-terminal L-alanyl-[ribosomal protein bS18] + acetyl-CoA = N-terminal N(alpha)-acetyl-L-alanyl-[ribosomal protein bS18] + CoA + H(+)</text>
        <dbReference type="Rhea" id="RHEA:43756"/>
        <dbReference type="Rhea" id="RHEA-COMP:10676"/>
        <dbReference type="Rhea" id="RHEA-COMP:10677"/>
        <dbReference type="ChEBI" id="CHEBI:15378"/>
        <dbReference type="ChEBI" id="CHEBI:57287"/>
        <dbReference type="ChEBI" id="CHEBI:57288"/>
        <dbReference type="ChEBI" id="CHEBI:64718"/>
        <dbReference type="ChEBI" id="CHEBI:83683"/>
        <dbReference type="EC" id="2.3.1.266"/>
    </reaction>
</comment>
<dbReference type="OrthoDB" id="9796919at2"/>
<evidence type="ECO:0000256" key="2">
    <source>
        <dbReference type="ARBA" id="ARBA00022490"/>
    </source>
</evidence>
<dbReference type="PANTHER" id="PTHR43420">
    <property type="entry name" value="ACETYLTRANSFERASE"/>
    <property type="match status" value="1"/>
</dbReference>
<dbReference type="CDD" id="cd04301">
    <property type="entry name" value="NAT_SF"/>
    <property type="match status" value="1"/>
</dbReference>
<evidence type="ECO:0000256" key="5">
    <source>
        <dbReference type="HAMAP-Rule" id="MF_02210"/>
    </source>
</evidence>
<dbReference type="PROSITE" id="PS51186">
    <property type="entry name" value="GNAT"/>
    <property type="match status" value="1"/>
</dbReference>
<keyword evidence="9" id="KW-1185">Reference proteome</keyword>
<gene>
    <name evidence="8" type="primary">mshD_1</name>
    <name evidence="5" type="synonym">rimI</name>
    <name evidence="8" type="ORF">GMA8713_00786</name>
</gene>
<evidence type="ECO:0000313" key="9">
    <source>
        <dbReference type="Proteomes" id="UP000073601"/>
    </source>
</evidence>
<sequence length="148" mass="16938">MNPEILPMDSQWLDEVVRIEQTAHSHPWAESLLRKPEAKFGCNRVLVIDNQLIGYFFAQCVAGEASLLNIAVCPEFQGKGHGKQLLQAFLDCMREAGGEEAWLEVRESNQSAIRLYEALGFNEFDRRYDYYPTASGREDALIMSCWFE</sequence>
<comment type="similarity">
    <text evidence="1 5 6">Belongs to the acetyltransferase family. RimI subfamily.</text>
</comment>
<keyword evidence="3 5" id="KW-0808">Transferase</keyword>
<reference evidence="9" key="1">
    <citation type="submission" date="2016-02" db="EMBL/GenBank/DDBJ databases">
        <authorList>
            <person name="Rodrigo-Torres Lidia"/>
            <person name="Arahal R.David."/>
        </authorList>
    </citation>
    <scope>NUCLEOTIDE SEQUENCE [LARGE SCALE GENOMIC DNA]</scope>
    <source>
        <strain evidence="9">CECT 8713</strain>
    </source>
</reference>
<organism evidence="8 9">
    <name type="scientific">Grimontia marina</name>
    <dbReference type="NCBI Taxonomy" id="646534"/>
    <lineage>
        <taxon>Bacteria</taxon>
        <taxon>Pseudomonadati</taxon>
        <taxon>Pseudomonadota</taxon>
        <taxon>Gammaproteobacteria</taxon>
        <taxon>Vibrionales</taxon>
        <taxon>Vibrionaceae</taxon>
        <taxon>Grimontia</taxon>
    </lineage>
</organism>
<comment type="subcellular location">
    <subcellularLocation>
        <location evidence="5 6">Cytoplasm</location>
    </subcellularLocation>
</comment>
<feature type="active site" description="Proton acceptor" evidence="5">
    <location>
        <position position="104"/>
    </location>
</feature>
<protein>
    <recommendedName>
        <fullName evidence="5 6">[Ribosomal protein bS18]-alanine N-acetyltransferase</fullName>
        <ecNumber evidence="5 6">2.3.1.266</ecNumber>
    </recommendedName>
</protein>
<dbReference type="InterPro" id="IPR050680">
    <property type="entry name" value="YpeA/RimI_acetyltransf"/>
</dbReference>
<keyword evidence="2 5" id="KW-0963">Cytoplasm</keyword>
<dbReference type="NCBIfam" id="TIGR01575">
    <property type="entry name" value="rimI"/>
    <property type="match status" value="1"/>
</dbReference>
<name>A0A128EWL5_9GAMM</name>
<dbReference type="InterPro" id="IPR043690">
    <property type="entry name" value="RimI"/>
</dbReference>
<dbReference type="InterPro" id="IPR016181">
    <property type="entry name" value="Acyl_CoA_acyltransferase"/>
</dbReference>
<evidence type="ECO:0000256" key="4">
    <source>
        <dbReference type="ARBA" id="ARBA00023315"/>
    </source>
</evidence>
<evidence type="ECO:0000313" key="8">
    <source>
        <dbReference type="EMBL" id="CZF78968.1"/>
    </source>
</evidence>
<dbReference type="Pfam" id="PF00583">
    <property type="entry name" value="Acetyltransf_1"/>
    <property type="match status" value="1"/>
</dbReference>
<feature type="active site" description="Proton donor" evidence="5">
    <location>
        <position position="116"/>
    </location>
</feature>
<evidence type="ECO:0000259" key="7">
    <source>
        <dbReference type="PROSITE" id="PS51186"/>
    </source>
</evidence>
<dbReference type="InterPro" id="IPR000182">
    <property type="entry name" value="GNAT_dom"/>
</dbReference>